<proteinExistence type="predicted"/>
<gene>
    <name evidence="2" type="ORF">GCM10009799_23080</name>
</gene>
<sequence>MATGSMKASDAASSGMNTNDSPATTNTASTRGSAGLTGPISPSSPLTMSCAPSREVALGGKTALVSGDERRPRRGEGVCAGAAVGTAEACGGGRRAATAPRA</sequence>
<feature type="region of interest" description="Disordered" evidence="1">
    <location>
        <begin position="1"/>
        <end position="49"/>
    </location>
</feature>
<evidence type="ECO:0000313" key="3">
    <source>
        <dbReference type="Proteomes" id="UP001501585"/>
    </source>
</evidence>
<accession>A0ABN2T0X8</accession>
<feature type="compositionally biased region" description="Polar residues" evidence="1">
    <location>
        <begin position="11"/>
        <end position="32"/>
    </location>
</feature>
<comment type="caution">
    <text evidence="2">The sequence shown here is derived from an EMBL/GenBank/DDBJ whole genome shotgun (WGS) entry which is preliminary data.</text>
</comment>
<evidence type="ECO:0000313" key="2">
    <source>
        <dbReference type="EMBL" id="GAA1995967.1"/>
    </source>
</evidence>
<reference evidence="2 3" key="1">
    <citation type="journal article" date="2019" name="Int. J. Syst. Evol. Microbiol.">
        <title>The Global Catalogue of Microorganisms (GCM) 10K type strain sequencing project: providing services to taxonomists for standard genome sequencing and annotation.</title>
        <authorList>
            <consortium name="The Broad Institute Genomics Platform"/>
            <consortium name="The Broad Institute Genome Sequencing Center for Infectious Disease"/>
            <person name="Wu L."/>
            <person name="Ma J."/>
        </authorList>
    </citation>
    <scope>NUCLEOTIDE SEQUENCE [LARGE SCALE GENOMIC DNA]</scope>
    <source>
        <strain evidence="2 3">JCM 15313</strain>
    </source>
</reference>
<dbReference type="Proteomes" id="UP001501585">
    <property type="component" value="Unassembled WGS sequence"/>
</dbReference>
<organism evidence="2 3">
    <name type="scientific">Nocardiopsis rhodophaea</name>
    <dbReference type="NCBI Taxonomy" id="280238"/>
    <lineage>
        <taxon>Bacteria</taxon>
        <taxon>Bacillati</taxon>
        <taxon>Actinomycetota</taxon>
        <taxon>Actinomycetes</taxon>
        <taxon>Streptosporangiales</taxon>
        <taxon>Nocardiopsidaceae</taxon>
        <taxon>Nocardiopsis</taxon>
    </lineage>
</organism>
<name>A0ABN2T0X8_9ACTN</name>
<dbReference type="EMBL" id="BAAAPC010000008">
    <property type="protein sequence ID" value="GAA1995967.1"/>
    <property type="molecule type" value="Genomic_DNA"/>
</dbReference>
<protein>
    <submittedName>
        <fullName evidence="2">Uncharacterized protein</fullName>
    </submittedName>
</protein>
<keyword evidence="3" id="KW-1185">Reference proteome</keyword>
<evidence type="ECO:0000256" key="1">
    <source>
        <dbReference type="SAM" id="MobiDB-lite"/>
    </source>
</evidence>